<sequence length="68" mass="7037">MPLARTTCRTCGQTIRAGTTYCVSCAVRDADSDAAVFDRWLGIGLGGAGVAVALASAYLAARYLNILP</sequence>
<keyword evidence="1" id="KW-1133">Transmembrane helix</keyword>
<gene>
    <name evidence="2" type="ORF">QO001_006592</name>
</gene>
<evidence type="ECO:0008006" key="4">
    <source>
        <dbReference type="Google" id="ProtNLM"/>
    </source>
</evidence>
<reference evidence="2" key="1">
    <citation type="submission" date="2023-07" db="EMBL/GenBank/DDBJ databases">
        <title>Genomic Encyclopedia of Type Strains, Phase IV (KMG-IV): sequencing the most valuable type-strain genomes for metagenomic binning, comparative biology and taxonomic classification.</title>
        <authorList>
            <person name="Goeker M."/>
        </authorList>
    </citation>
    <scope>NUCLEOTIDE SEQUENCE</scope>
    <source>
        <strain evidence="2">DSM 19569</strain>
    </source>
</reference>
<dbReference type="Proteomes" id="UP001223420">
    <property type="component" value="Unassembled WGS sequence"/>
</dbReference>
<accession>A0AAJ1X1L9</accession>
<feature type="transmembrane region" description="Helical" evidence="1">
    <location>
        <begin position="40"/>
        <end position="61"/>
    </location>
</feature>
<dbReference type="AlphaFoldDB" id="A0AAJ1X1L9"/>
<keyword evidence="1" id="KW-0472">Membrane</keyword>
<proteinExistence type="predicted"/>
<evidence type="ECO:0000313" key="3">
    <source>
        <dbReference type="Proteomes" id="UP001223420"/>
    </source>
</evidence>
<dbReference type="EMBL" id="JAUSWL010000035">
    <property type="protein sequence ID" value="MDQ0547633.1"/>
    <property type="molecule type" value="Genomic_DNA"/>
</dbReference>
<keyword evidence="1" id="KW-0812">Transmembrane</keyword>
<dbReference type="RefSeq" id="WP_230368572.1">
    <property type="nucleotide sequence ID" value="NZ_JAJALK010000040.1"/>
</dbReference>
<name>A0AAJ1X1L9_9HYPH</name>
<protein>
    <recommendedName>
        <fullName evidence="4">Zinc ribbon domain-containing protein</fullName>
    </recommendedName>
</protein>
<evidence type="ECO:0000256" key="1">
    <source>
        <dbReference type="SAM" id="Phobius"/>
    </source>
</evidence>
<comment type="caution">
    <text evidence="2">The sequence shown here is derived from an EMBL/GenBank/DDBJ whole genome shotgun (WGS) entry which is preliminary data.</text>
</comment>
<evidence type="ECO:0000313" key="2">
    <source>
        <dbReference type="EMBL" id="MDQ0547633.1"/>
    </source>
</evidence>
<organism evidence="2 3">
    <name type="scientific">Methylobacterium brachiatum</name>
    <dbReference type="NCBI Taxonomy" id="269660"/>
    <lineage>
        <taxon>Bacteria</taxon>
        <taxon>Pseudomonadati</taxon>
        <taxon>Pseudomonadota</taxon>
        <taxon>Alphaproteobacteria</taxon>
        <taxon>Hyphomicrobiales</taxon>
        <taxon>Methylobacteriaceae</taxon>
        <taxon>Methylobacterium</taxon>
    </lineage>
</organism>